<keyword evidence="1" id="KW-0596">Phosphopantetheine</keyword>
<dbReference type="SMART" id="SM00829">
    <property type="entry name" value="PKS_ER"/>
    <property type="match status" value="1"/>
</dbReference>
<dbReference type="InterPro" id="IPR036736">
    <property type="entry name" value="ACP-like_sf"/>
</dbReference>
<dbReference type="SMART" id="SM00827">
    <property type="entry name" value="PKS_AT"/>
    <property type="match status" value="1"/>
</dbReference>
<dbReference type="Gene3D" id="3.40.50.720">
    <property type="entry name" value="NAD(P)-binding Rossmann-like Domain"/>
    <property type="match status" value="3"/>
</dbReference>
<dbReference type="InterPro" id="IPR050091">
    <property type="entry name" value="PKS_NRPS_Biosynth_Enz"/>
</dbReference>
<dbReference type="SMART" id="SM00826">
    <property type="entry name" value="PKS_DH"/>
    <property type="match status" value="1"/>
</dbReference>
<evidence type="ECO:0000256" key="5">
    <source>
        <dbReference type="PROSITE-ProRule" id="PRU01363"/>
    </source>
</evidence>
<evidence type="ECO:0000259" key="8">
    <source>
        <dbReference type="PROSITE" id="PS52019"/>
    </source>
</evidence>
<dbReference type="CDD" id="cd05195">
    <property type="entry name" value="enoyl_red"/>
    <property type="match status" value="1"/>
</dbReference>
<dbReference type="GO" id="GO:0016491">
    <property type="term" value="F:oxidoreductase activity"/>
    <property type="evidence" value="ECO:0007669"/>
    <property type="project" value="InterPro"/>
</dbReference>
<dbReference type="Gene3D" id="3.30.70.3290">
    <property type="match status" value="1"/>
</dbReference>
<dbReference type="CDD" id="cd00833">
    <property type="entry name" value="PKS"/>
    <property type="match status" value="1"/>
</dbReference>
<dbReference type="Pfam" id="PF14765">
    <property type="entry name" value="PS-DH"/>
    <property type="match status" value="1"/>
</dbReference>
<dbReference type="InterPro" id="IPR013968">
    <property type="entry name" value="PKS_KR"/>
</dbReference>
<dbReference type="GO" id="GO:0005737">
    <property type="term" value="C:cytoplasm"/>
    <property type="evidence" value="ECO:0007669"/>
    <property type="project" value="TreeGrafter"/>
</dbReference>
<dbReference type="InterPro" id="IPR013154">
    <property type="entry name" value="ADH-like_N"/>
</dbReference>
<dbReference type="InterPro" id="IPR020843">
    <property type="entry name" value="ER"/>
</dbReference>
<dbReference type="Proteomes" id="UP000008206">
    <property type="component" value="Plasmid Cy782201"/>
</dbReference>
<dbReference type="CDD" id="cd08955">
    <property type="entry name" value="KR_2_FAS_SDR_x"/>
    <property type="match status" value="1"/>
</dbReference>
<dbReference type="FunFam" id="3.40.50.720:FF:000209">
    <property type="entry name" value="Polyketide synthase Pks12"/>
    <property type="match status" value="1"/>
</dbReference>
<dbReference type="Pfam" id="PF08240">
    <property type="entry name" value="ADH_N"/>
    <property type="match status" value="1"/>
</dbReference>
<dbReference type="SMART" id="SM01294">
    <property type="entry name" value="PKS_PP_betabranch"/>
    <property type="match status" value="1"/>
</dbReference>
<dbReference type="SUPFAM" id="SSF53901">
    <property type="entry name" value="Thiolase-like"/>
    <property type="match status" value="1"/>
</dbReference>
<dbReference type="SUPFAM" id="SSF50129">
    <property type="entry name" value="GroES-like"/>
    <property type="match status" value="1"/>
</dbReference>
<dbReference type="InterPro" id="IPR020807">
    <property type="entry name" value="PKS_DH"/>
</dbReference>
<dbReference type="GO" id="GO:0006633">
    <property type="term" value="P:fatty acid biosynthetic process"/>
    <property type="evidence" value="ECO:0007669"/>
    <property type="project" value="InterPro"/>
</dbReference>
<keyword evidence="4" id="KW-0511">Multifunctional enzyme</keyword>
<feature type="region of interest" description="C-terminal hotdog fold" evidence="5">
    <location>
        <begin position="1045"/>
        <end position="1189"/>
    </location>
</feature>
<dbReference type="Pfam" id="PF13602">
    <property type="entry name" value="ADH_zinc_N_2"/>
    <property type="match status" value="1"/>
</dbReference>
<dbReference type="Pfam" id="PF22621">
    <property type="entry name" value="CurL-like_PKS_C"/>
    <property type="match status" value="1"/>
</dbReference>
<accession>E0UL81</accession>
<dbReference type="FunFam" id="3.40.366.10:FF:000002">
    <property type="entry name" value="Probable polyketide synthase 2"/>
    <property type="match status" value="1"/>
</dbReference>
<dbReference type="Gene3D" id="3.90.180.10">
    <property type="entry name" value="Medium-chain alcohol dehydrogenases, catalytic domain"/>
    <property type="match status" value="1"/>
</dbReference>
<evidence type="ECO:0000256" key="3">
    <source>
        <dbReference type="ARBA" id="ARBA00022679"/>
    </source>
</evidence>
<dbReference type="GO" id="GO:0071770">
    <property type="term" value="P:DIM/DIP cell wall layer assembly"/>
    <property type="evidence" value="ECO:0007669"/>
    <property type="project" value="TreeGrafter"/>
</dbReference>
<dbReference type="InterPro" id="IPR001227">
    <property type="entry name" value="Ac_transferase_dom_sf"/>
</dbReference>
<gene>
    <name evidence="9" type="ordered locus">Cyan7822_5857</name>
</gene>
<dbReference type="FunFam" id="3.40.47.10:FF:000019">
    <property type="entry name" value="Polyketide synthase type I"/>
    <property type="match status" value="1"/>
</dbReference>
<dbReference type="PROSITE" id="PS52019">
    <property type="entry name" value="PKS_MFAS_DH"/>
    <property type="match status" value="1"/>
</dbReference>
<feature type="domain" description="Carrier" evidence="6">
    <location>
        <begin position="2059"/>
        <end position="2134"/>
    </location>
</feature>
<dbReference type="InterPro" id="IPR009081">
    <property type="entry name" value="PP-bd_ACP"/>
</dbReference>
<dbReference type="Pfam" id="PF08659">
    <property type="entry name" value="KR"/>
    <property type="match status" value="1"/>
</dbReference>
<dbReference type="GO" id="GO:0031177">
    <property type="term" value="F:phosphopantetheine binding"/>
    <property type="evidence" value="ECO:0007669"/>
    <property type="project" value="InterPro"/>
</dbReference>
<evidence type="ECO:0000256" key="1">
    <source>
        <dbReference type="ARBA" id="ARBA00022450"/>
    </source>
</evidence>
<dbReference type="InterPro" id="IPR049900">
    <property type="entry name" value="PKS_mFAS_DH"/>
</dbReference>
<dbReference type="PROSITE" id="PS00606">
    <property type="entry name" value="KS3_1"/>
    <property type="match status" value="1"/>
</dbReference>
<dbReference type="FunFam" id="1.10.1200.10:FF:000007">
    <property type="entry name" value="Probable polyketide synthase pks17"/>
    <property type="match status" value="1"/>
</dbReference>
<feature type="region of interest" description="N-terminal hotdog fold" evidence="5">
    <location>
        <begin position="901"/>
        <end position="1029"/>
    </location>
</feature>
<dbReference type="HOGENOM" id="CLU_000022_35_5_3"/>
<feature type="active site" description="Proton acceptor; for dehydratase activity" evidence="5">
    <location>
        <position position="933"/>
    </location>
</feature>
<dbReference type="InterPro" id="IPR049552">
    <property type="entry name" value="PKS_DH_N"/>
</dbReference>
<dbReference type="Pfam" id="PF00550">
    <property type="entry name" value="PP-binding"/>
    <property type="match status" value="1"/>
</dbReference>
<dbReference type="InterPro" id="IPR020806">
    <property type="entry name" value="PKS_PP-bd"/>
</dbReference>
<dbReference type="GO" id="GO:0005886">
    <property type="term" value="C:plasma membrane"/>
    <property type="evidence" value="ECO:0007669"/>
    <property type="project" value="TreeGrafter"/>
</dbReference>
<dbReference type="KEGG" id="cyj:Cyan7822_5857"/>
<dbReference type="SMART" id="SM00823">
    <property type="entry name" value="PKS_PP"/>
    <property type="match status" value="1"/>
</dbReference>
<dbReference type="Pfam" id="PF21089">
    <property type="entry name" value="PKS_DH_N"/>
    <property type="match status" value="1"/>
</dbReference>
<dbReference type="InterPro" id="IPR016039">
    <property type="entry name" value="Thiolase-like"/>
</dbReference>
<evidence type="ECO:0000256" key="4">
    <source>
        <dbReference type="ARBA" id="ARBA00023268"/>
    </source>
</evidence>
<dbReference type="InterPro" id="IPR016035">
    <property type="entry name" value="Acyl_Trfase/lysoPLipase"/>
</dbReference>
<dbReference type="PROSITE" id="PS50075">
    <property type="entry name" value="CARRIER"/>
    <property type="match status" value="1"/>
</dbReference>
<dbReference type="InterPro" id="IPR018201">
    <property type="entry name" value="Ketoacyl_synth_AS"/>
</dbReference>
<dbReference type="Pfam" id="PF02801">
    <property type="entry name" value="Ketoacyl-synt_C"/>
    <property type="match status" value="1"/>
</dbReference>
<dbReference type="SUPFAM" id="SSF55048">
    <property type="entry name" value="Probable ACP-binding domain of malonyl-CoA ACP transacylase"/>
    <property type="match status" value="1"/>
</dbReference>
<dbReference type="GO" id="GO:0004312">
    <property type="term" value="F:fatty acid synthase activity"/>
    <property type="evidence" value="ECO:0007669"/>
    <property type="project" value="TreeGrafter"/>
</dbReference>
<dbReference type="OrthoDB" id="499075at2"/>
<dbReference type="SMART" id="SM00825">
    <property type="entry name" value="PKS_KS"/>
    <property type="match status" value="1"/>
</dbReference>
<dbReference type="InterPro" id="IPR014043">
    <property type="entry name" value="Acyl_transferase_dom"/>
</dbReference>
<keyword evidence="9" id="KW-0614">Plasmid</keyword>
<feature type="active site" description="Proton donor; for dehydratase activity" evidence="5">
    <location>
        <position position="1106"/>
    </location>
</feature>
<dbReference type="SUPFAM" id="SSF52151">
    <property type="entry name" value="FabD/lysophospholipase-like"/>
    <property type="match status" value="1"/>
</dbReference>
<feature type="domain" description="Ketosynthase family 3 (KS3)" evidence="7">
    <location>
        <begin position="4"/>
        <end position="429"/>
    </location>
</feature>
<dbReference type="Gene3D" id="3.40.366.10">
    <property type="entry name" value="Malonyl-Coenzyme A Acyl Carrier Protein, domain 2"/>
    <property type="match status" value="1"/>
</dbReference>
<dbReference type="InterPro" id="IPR014031">
    <property type="entry name" value="Ketoacyl_synth_C"/>
</dbReference>
<geneLocation type="plasmid" evidence="9 10">
    <name>Cy782201</name>
</geneLocation>
<keyword evidence="2" id="KW-0597">Phosphoprotein</keyword>
<organism evidence="9 10">
    <name type="scientific">Gloeothece verrucosa (strain PCC 7822)</name>
    <name type="common">Cyanothece sp. (strain PCC 7822)</name>
    <dbReference type="NCBI Taxonomy" id="497965"/>
    <lineage>
        <taxon>Bacteria</taxon>
        <taxon>Bacillati</taxon>
        <taxon>Cyanobacteriota</taxon>
        <taxon>Cyanophyceae</taxon>
        <taxon>Oscillatoriophycideae</taxon>
        <taxon>Chroococcales</taxon>
        <taxon>Aphanothecaceae</taxon>
        <taxon>Gloeothece</taxon>
        <taxon>Gloeothece verrucosa</taxon>
    </lineage>
</organism>
<dbReference type="PANTHER" id="PTHR43775:SF37">
    <property type="entry name" value="SI:DKEY-61P9.11"/>
    <property type="match status" value="1"/>
</dbReference>
<dbReference type="PANTHER" id="PTHR43775">
    <property type="entry name" value="FATTY ACID SYNTHASE"/>
    <property type="match status" value="1"/>
</dbReference>
<dbReference type="Gene3D" id="3.40.47.10">
    <property type="match status" value="1"/>
</dbReference>
<name>E0UL81_GLOV7</name>
<dbReference type="InterPro" id="IPR020841">
    <property type="entry name" value="PKS_Beta-ketoAc_synthase_dom"/>
</dbReference>
<evidence type="ECO:0000259" key="6">
    <source>
        <dbReference type="PROSITE" id="PS50075"/>
    </source>
</evidence>
<dbReference type="GO" id="GO:0004315">
    <property type="term" value="F:3-oxoacyl-[acyl-carrier-protein] synthase activity"/>
    <property type="evidence" value="ECO:0007669"/>
    <property type="project" value="InterPro"/>
</dbReference>
<dbReference type="InterPro" id="IPR014030">
    <property type="entry name" value="Ketoacyl_synth_N"/>
</dbReference>
<keyword evidence="10" id="KW-1185">Reference proteome</keyword>
<proteinExistence type="predicted"/>
<dbReference type="SUPFAM" id="SSF47336">
    <property type="entry name" value="ACP-like"/>
    <property type="match status" value="1"/>
</dbReference>
<dbReference type="Gene3D" id="1.10.1200.10">
    <property type="entry name" value="ACP-like"/>
    <property type="match status" value="1"/>
</dbReference>
<evidence type="ECO:0000313" key="9">
    <source>
        <dbReference type="EMBL" id="ADN17711.1"/>
    </source>
</evidence>
<reference evidence="10" key="1">
    <citation type="journal article" date="2011" name="MBio">
        <title>Novel metabolic attributes of the genus Cyanothece, comprising a group of unicellular nitrogen-fixing Cyanobacteria.</title>
        <authorList>
            <person name="Bandyopadhyay A."/>
            <person name="Elvitigala T."/>
            <person name="Welsh E."/>
            <person name="Stockel J."/>
            <person name="Liberton M."/>
            <person name="Min H."/>
            <person name="Sherman L.A."/>
            <person name="Pakrasi H.B."/>
        </authorList>
    </citation>
    <scope>NUCLEOTIDE SEQUENCE [LARGE SCALE GENOMIC DNA]</scope>
    <source>
        <strain evidence="10">PCC 7822</strain>
        <plasmid evidence="10">Cy782201</plasmid>
    </source>
</reference>
<dbReference type="SUPFAM" id="SSF51735">
    <property type="entry name" value="NAD(P)-binding Rossmann-fold domains"/>
    <property type="match status" value="3"/>
</dbReference>
<dbReference type="InterPro" id="IPR036291">
    <property type="entry name" value="NAD(P)-bd_dom_sf"/>
</dbReference>
<evidence type="ECO:0000256" key="2">
    <source>
        <dbReference type="ARBA" id="ARBA00022553"/>
    </source>
</evidence>
<dbReference type="InterPro" id="IPR016036">
    <property type="entry name" value="Malonyl_transacylase_ACP-bd"/>
</dbReference>
<dbReference type="Pfam" id="PF21394">
    <property type="entry name" value="Beta-ketacyl_N"/>
    <property type="match status" value="1"/>
</dbReference>
<dbReference type="Pfam" id="PF00109">
    <property type="entry name" value="ketoacyl-synt"/>
    <property type="match status" value="1"/>
</dbReference>
<evidence type="ECO:0000313" key="10">
    <source>
        <dbReference type="Proteomes" id="UP000008206"/>
    </source>
</evidence>
<feature type="domain" description="PKS/mFAS DH" evidence="8">
    <location>
        <begin position="901"/>
        <end position="1189"/>
    </location>
</feature>
<dbReference type="Gene3D" id="3.10.129.110">
    <property type="entry name" value="Polyketide synthase dehydratase"/>
    <property type="match status" value="1"/>
</dbReference>
<dbReference type="InterPro" id="IPR042104">
    <property type="entry name" value="PKS_dehydratase_sf"/>
</dbReference>
<dbReference type="SMART" id="SM00822">
    <property type="entry name" value="PKS_KR"/>
    <property type="match status" value="1"/>
</dbReference>
<dbReference type="InterPro" id="IPR049490">
    <property type="entry name" value="C883_1060-like_KR_N"/>
</dbReference>
<dbReference type="InterPro" id="IPR011032">
    <property type="entry name" value="GroES-like_sf"/>
</dbReference>
<dbReference type="InterPro" id="IPR057326">
    <property type="entry name" value="KR_dom"/>
</dbReference>
<protein>
    <submittedName>
        <fullName evidence="9">Beta-ketoacyl synthase</fullName>
    </submittedName>
</protein>
<dbReference type="Pfam" id="PF00698">
    <property type="entry name" value="Acyl_transf_1"/>
    <property type="match status" value="1"/>
</dbReference>
<dbReference type="PROSITE" id="PS52004">
    <property type="entry name" value="KS3_2"/>
    <property type="match status" value="1"/>
</dbReference>
<keyword evidence="3" id="KW-0808">Transferase</keyword>
<evidence type="ECO:0000259" key="7">
    <source>
        <dbReference type="PROSITE" id="PS52004"/>
    </source>
</evidence>
<dbReference type="InterPro" id="IPR049551">
    <property type="entry name" value="PKS_DH_C"/>
</dbReference>
<sequence>MFNMEPIAIIGTSCRFPGANDLDSFWRLLSHGIDAVTQVPSDRWDIDNLYSSEPLTPGKMITRWGGFLQQVDQFDADFFGISPRESERMDPQQRITLEVAWESLENAGIAVNKLSGTRTGFFIGCGNNDYARLLAKDLETITPHDGTGGTLSISSCRFSYLFNLQGPSMAIETACSSSLVAVHIACQSLSSKETDLCLAGGVSLMLTPEPSIAYSHARMLSPDGRCKTFDASANGFVRGEGCGIIVLKRLKDAIRDEDNILAVIRASAVNQDGLTNGLTAPNGPSQQNIMRQALEKANLAPAQISYIEAHGTGTSLGDPIEMKSIQTVLKKERQPDQPCWIGSVKTNIGHLENAAGIAGLIKVILSLQNKQIPASLHLKQLNPLISLNNTAFSIPTQSQPWELREGELRRAGINSFGFGGTNAHIILEEAPTLPEKTNEIERPYHLLTLSAKKEAALLDLAEKYLDFLSIHSELSLADICFTANSGRSHFQHRLAVFADTHESLSQQLKNFIKTQIDSPKSTDEPRRRKAPNIAFLFTGQGSQYLGMGQQLYETQPTFRQALNQCHEILKNYLEKPLLEVIYAKDNSSLLDETKYTQPALFALEYALYQLWQSWGITPSVVMGHSVGEYVAACVAGVFSLEDGLKFIAHRSRLMQSLPKNGAMASVFATYEQVSTVITPYTEEVEIAAFNGPNSIVISGKEHAIEAVIKLFQANNIEVKRLNVSHAFHSTLMEPILAEFAEVAQQITYHPPQIKVISNLTGEVAQEEIMTPAYWCDHLRKAVKFSDGMLTLQKEKCKIFIEIGPKPVLLGMGRRCLPDSNPKEALFWLPSLRPNREDWQQLLETLSTVYTQGIEINWEGFDQDYCRQRLQLPTYPWQRQSYWLKSVEKKSLPQPKFNSLTHPLLGQKLYLAESKKIHFQSQIAEHFPDYLSDHCIYQSPIFPATGYLEIALAAAKNLFKSSLLKLTDIAVEHPLILSGEEAKTVQLVLTPENSQYSFQIFSLAADDEHNSEPVWTRHSTGNLMLLENPQPLPARQNLETLLAQHPTAISIEDYYRTLHERGMDYGPCFQAIERLYQGQGSALGRIQLPEKLILQAQEYQFHPVLLDACLQILGAALTDEEQKACLPVAIEQFSLYQPPQTHLWSYVQMRSPNGSRQNLVADLVLFDDTGANIAKIEGLYLKRVSRRALQRILQPKIGDWLYQNTWQPQPPVSDESLSETANRWLIFSDQSHLGQQLIAQLQQQGHDCVIATAGSTYQLLAQNLYQVNPSNPEDFQRLLAESLDNQAAYGGIIHLWNAENCSENPPEIDLALLQAAQVKACASVLYLVQALAKANMSQASRLWLVTRGSQAVDSGRLNVEQASLWGLGGVIAMEHPALHCTRLDLAPTPETEEVQNLLKEFAASSPETQIAYRQNSRFVLRLERYRMDEQDKSPKISSEQPFQLKISNYGILENLTLSPATRRSPAAEEVEIEVRAVGLNFRDVLNALGMLKEYTEQMGITSASELPFGGECSGIIVAVGEKVSHLQVGDEVMAAQAIGCLGSFVTVSADFVVPKPKNVSFEEAATIPTAFLTAYYGLCQKAQLQKGERVLIHAAAGGVGQAAVQLAQWRGAKVYATASPKKWAFLESLGVEKVMNSRTLDFSEAVMQATEDQGVNVALNSLNGEFIPKTLNILAKGGRFVEIGKIGIWDELQVKEQRPDITYLPFDLLDISSENPTLITSLLGELMKAFEEGSLKPLPHKVFPIEESVNAFRYMAQAKHIGKVVISLPTANKQKRENLINSESSYLITGGLGALGLKVAEWLIEVGAKSVILVGRQHPSDIAQAKIAQLEASGAKVVTMQADISNAQAVDHLITTINASMPPLRGIIHAAGVLKDGLVTGQTWEQFIEVMKPKVMGSWILHQSTRDIPLDFFVCFSSIASVLGSPGQSNYAAANSFMDMLAHYRRSMGLPALSINWGPWSEGGMTTGLSARDQERWAAQGLNLISPEQGLKFLEKLLKQDAAQMAVMPINWTKFLAQFPYNQIPSFYETFVQSSQPKQAQSEGEFLKQLQSVAPKERQSLLKSFIRLQVAQVLGFSSAESIDVQQGFVELGMDSLMAVELKNRLQNNLGLAISPSLAFDYPTVAALTDYLLLEMFKSAEETLPDNSQENLSNSEEILSSNGHTSLSAKLAVEALSDSEAEALLLSKLNNLRY</sequence>
<dbReference type="EMBL" id="CP002199">
    <property type="protein sequence ID" value="ADN17711.1"/>
    <property type="molecule type" value="Genomic_DNA"/>
</dbReference>